<evidence type="ECO:0000256" key="4">
    <source>
        <dbReference type="SAM" id="SignalP"/>
    </source>
</evidence>
<dbReference type="AlphaFoldDB" id="A0A7C4QPJ7"/>
<dbReference type="Gene3D" id="2.30.42.10">
    <property type="match status" value="2"/>
</dbReference>
<protein>
    <submittedName>
        <fullName evidence="6">PDZ domain-containing protein</fullName>
    </submittedName>
</protein>
<dbReference type="SUPFAM" id="SSF50494">
    <property type="entry name" value="Trypsin-like serine proteases"/>
    <property type="match status" value="1"/>
</dbReference>
<dbReference type="Gene3D" id="2.40.10.10">
    <property type="entry name" value="Trypsin-like serine proteases"/>
    <property type="match status" value="2"/>
</dbReference>
<evidence type="ECO:0000256" key="1">
    <source>
        <dbReference type="ARBA" id="ARBA00010541"/>
    </source>
</evidence>
<feature type="chain" id="PRO_5028369482" evidence="4">
    <location>
        <begin position="20"/>
        <end position="468"/>
    </location>
</feature>
<dbReference type="PROSITE" id="PS50106">
    <property type="entry name" value="PDZ"/>
    <property type="match status" value="1"/>
</dbReference>
<dbReference type="EMBL" id="DSVQ01000005">
    <property type="protein sequence ID" value="HGT38029.1"/>
    <property type="molecule type" value="Genomic_DNA"/>
</dbReference>
<dbReference type="InterPro" id="IPR009003">
    <property type="entry name" value="Peptidase_S1_PA"/>
</dbReference>
<dbReference type="GO" id="GO:0006508">
    <property type="term" value="P:proteolysis"/>
    <property type="evidence" value="ECO:0007669"/>
    <property type="project" value="UniProtKB-KW"/>
</dbReference>
<dbReference type="PRINTS" id="PR00834">
    <property type="entry name" value="PROTEASES2C"/>
</dbReference>
<dbReference type="InterPro" id="IPR051201">
    <property type="entry name" value="Chloro_Bact_Ser_Proteases"/>
</dbReference>
<dbReference type="SMART" id="SM00228">
    <property type="entry name" value="PDZ"/>
    <property type="match status" value="2"/>
</dbReference>
<evidence type="ECO:0000313" key="6">
    <source>
        <dbReference type="EMBL" id="HGT38029.1"/>
    </source>
</evidence>
<sequence length="468" mass="50735">MKHWPLALAICLASLLASAEPLTGGEDSRETPLVRAVKRAAPSVVNIHTEKSVVDRDSVFAANPGKARKVNGMGTGVVVDERGYIVTNYHVVADVDVIRAVLQDGSDYQAHLVRHDREHDLALIKIDALKPLQVMPHGTSSDLMLGESVIAVGNAFGYRHTVTSGIISALGRDVEANETQTYKNLIQTDASINPGNSGGPLLNLNGEVIGINVAIRANAQRIGFAIPIDDVRRVVAQLLSVEQLDRNYHGLGARDVKSGTTRMLVVEHTQPDSPAAKAGLKPGDVVLKVGDREIVDNVDLERSLLGRKPGEAVTITVRRGEKTESMTLALAPFTSGRTRLPNDFVARANNDAPEADRFWRVLGVRLAAVPQDRLRMIPPRYKGGLLVVDVRPQSPAAINGIRKDDILVGLWGYETLSYDNVHWILNHPPGADQGGTDKDVYYVVRGQQTLYGKIQMLAADLNTETAVK</sequence>
<organism evidence="6">
    <name type="scientific">Schlesneria paludicola</name>
    <dbReference type="NCBI Taxonomy" id="360056"/>
    <lineage>
        <taxon>Bacteria</taxon>
        <taxon>Pseudomonadati</taxon>
        <taxon>Planctomycetota</taxon>
        <taxon>Planctomycetia</taxon>
        <taxon>Planctomycetales</taxon>
        <taxon>Planctomycetaceae</taxon>
        <taxon>Schlesneria</taxon>
    </lineage>
</organism>
<evidence type="ECO:0000259" key="5">
    <source>
        <dbReference type="PROSITE" id="PS50106"/>
    </source>
</evidence>
<dbReference type="InterPro" id="IPR043504">
    <property type="entry name" value="Peptidase_S1_PA_chymotrypsin"/>
</dbReference>
<gene>
    <name evidence="6" type="ORF">ENS64_01985</name>
</gene>
<dbReference type="PANTHER" id="PTHR43343:SF3">
    <property type="entry name" value="PROTEASE DO-LIKE 8, CHLOROPLASTIC"/>
    <property type="match status" value="1"/>
</dbReference>
<dbReference type="InterPro" id="IPR036034">
    <property type="entry name" value="PDZ_sf"/>
</dbReference>
<evidence type="ECO:0000256" key="3">
    <source>
        <dbReference type="ARBA" id="ARBA00022801"/>
    </source>
</evidence>
<dbReference type="Pfam" id="PF13180">
    <property type="entry name" value="PDZ_2"/>
    <property type="match status" value="1"/>
</dbReference>
<name>A0A7C4QPJ7_9PLAN</name>
<dbReference type="PANTHER" id="PTHR43343">
    <property type="entry name" value="PEPTIDASE S12"/>
    <property type="match status" value="1"/>
</dbReference>
<comment type="similarity">
    <text evidence="1">Belongs to the peptidase S1C family.</text>
</comment>
<keyword evidence="2" id="KW-0645">Protease</keyword>
<dbReference type="SUPFAM" id="SSF50156">
    <property type="entry name" value="PDZ domain-like"/>
    <property type="match status" value="2"/>
</dbReference>
<feature type="signal peptide" evidence="4">
    <location>
        <begin position="1"/>
        <end position="19"/>
    </location>
</feature>
<keyword evidence="3" id="KW-0378">Hydrolase</keyword>
<reference evidence="6" key="1">
    <citation type="journal article" date="2020" name="mSystems">
        <title>Genome- and Community-Level Interaction Insights into Carbon Utilization and Element Cycling Functions of Hydrothermarchaeota in Hydrothermal Sediment.</title>
        <authorList>
            <person name="Zhou Z."/>
            <person name="Liu Y."/>
            <person name="Xu W."/>
            <person name="Pan J."/>
            <person name="Luo Z.H."/>
            <person name="Li M."/>
        </authorList>
    </citation>
    <scope>NUCLEOTIDE SEQUENCE [LARGE SCALE GENOMIC DNA]</scope>
    <source>
        <strain evidence="6">SpSt-508</strain>
    </source>
</reference>
<dbReference type="InterPro" id="IPR001940">
    <property type="entry name" value="Peptidase_S1C"/>
</dbReference>
<keyword evidence="4" id="KW-0732">Signal</keyword>
<proteinExistence type="inferred from homology"/>
<evidence type="ECO:0000256" key="2">
    <source>
        <dbReference type="ARBA" id="ARBA00022670"/>
    </source>
</evidence>
<feature type="domain" description="PDZ" evidence="5">
    <location>
        <begin position="238"/>
        <end position="321"/>
    </location>
</feature>
<dbReference type="GO" id="GO:0004252">
    <property type="term" value="F:serine-type endopeptidase activity"/>
    <property type="evidence" value="ECO:0007669"/>
    <property type="project" value="InterPro"/>
</dbReference>
<dbReference type="Pfam" id="PF13365">
    <property type="entry name" value="Trypsin_2"/>
    <property type="match status" value="1"/>
</dbReference>
<dbReference type="InterPro" id="IPR001478">
    <property type="entry name" value="PDZ"/>
</dbReference>
<accession>A0A7C4QPJ7</accession>
<comment type="caution">
    <text evidence="6">The sequence shown here is derived from an EMBL/GenBank/DDBJ whole genome shotgun (WGS) entry which is preliminary data.</text>
</comment>